<keyword evidence="8" id="KW-1185">Reference proteome</keyword>
<dbReference type="EMBL" id="JAXAVX010000015">
    <property type="protein sequence ID" value="MDX8153507.1"/>
    <property type="molecule type" value="Genomic_DNA"/>
</dbReference>
<evidence type="ECO:0000256" key="5">
    <source>
        <dbReference type="ARBA" id="ARBA00023136"/>
    </source>
</evidence>
<sequence>MINRARNRAAEEKGFTLIELLVVILIIGILAAIALPTFLGQSDKAKDSSAKSDARNAISQIESALADGKSVATAIGSDADGPYPTDELNQFKNIKSITANGNGYTVVANARGNETTGDGTWYSITKAGTSPGGYTYAAGSDATGVEAWTANGGSGN</sequence>
<comment type="subcellular location">
    <subcellularLocation>
        <location evidence="1">Membrane</location>
        <topology evidence="1">Single-pass membrane protein</topology>
    </subcellularLocation>
</comment>
<evidence type="ECO:0000313" key="8">
    <source>
        <dbReference type="Proteomes" id="UP001277761"/>
    </source>
</evidence>
<dbReference type="PROSITE" id="PS00409">
    <property type="entry name" value="PROKAR_NTER_METHYL"/>
    <property type="match status" value="1"/>
</dbReference>
<dbReference type="PANTHER" id="PTHR30093:SF44">
    <property type="entry name" value="TYPE II SECRETION SYSTEM CORE PROTEIN G"/>
    <property type="match status" value="1"/>
</dbReference>
<evidence type="ECO:0000256" key="4">
    <source>
        <dbReference type="ARBA" id="ARBA00022989"/>
    </source>
</evidence>
<dbReference type="NCBIfam" id="TIGR02532">
    <property type="entry name" value="IV_pilin_GFxxxE"/>
    <property type="match status" value="1"/>
</dbReference>
<comment type="caution">
    <text evidence="7">The sequence shown here is derived from an EMBL/GenBank/DDBJ whole genome shotgun (WGS) entry which is preliminary data.</text>
</comment>
<reference evidence="7 8" key="1">
    <citation type="submission" date="2023-11" db="EMBL/GenBank/DDBJ databases">
        <authorList>
            <person name="Xu M."/>
            <person name="Jiang T."/>
        </authorList>
    </citation>
    <scope>NUCLEOTIDE SEQUENCE [LARGE SCALE GENOMIC DNA]</scope>
    <source>
        <strain evidence="7 8">SD</strain>
    </source>
</reference>
<dbReference type="RefSeq" id="WP_319955688.1">
    <property type="nucleotide sequence ID" value="NZ_JAXAVX010000015.1"/>
</dbReference>
<evidence type="ECO:0000256" key="6">
    <source>
        <dbReference type="SAM" id="Phobius"/>
    </source>
</evidence>
<proteinExistence type="predicted"/>
<dbReference type="SUPFAM" id="SSF54523">
    <property type="entry name" value="Pili subunits"/>
    <property type="match status" value="1"/>
</dbReference>
<keyword evidence="2" id="KW-0488">Methylation</keyword>
<evidence type="ECO:0000256" key="1">
    <source>
        <dbReference type="ARBA" id="ARBA00004167"/>
    </source>
</evidence>
<dbReference type="Proteomes" id="UP001277761">
    <property type="component" value="Unassembled WGS sequence"/>
</dbReference>
<evidence type="ECO:0000256" key="2">
    <source>
        <dbReference type="ARBA" id="ARBA00022481"/>
    </source>
</evidence>
<protein>
    <submittedName>
        <fullName evidence="7">Type II secretion system protein</fullName>
    </submittedName>
</protein>
<feature type="transmembrane region" description="Helical" evidence="6">
    <location>
        <begin position="20"/>
        <end position="39"/>
    </location>
</feature>
<dbReference type="InterPro" id="IPR045584">
    <property type="entry name" value="Pilin-like"/>
</dbReference>
<dbReference type="PANTHER" id="PTHR30093">
    <property type="entry name" value="GENERAL SECRETION PATHWAY PROTEIN G"/>
    <property type="match status" value="1"/>
</dbReference>
<name>A0ABU4VNS7_9ACTN</name>
<dbReference type="InterPro" id="IPR012902">
    <property type="entry name" value="N_methyl_site"/>
</dbReference>
<keyword evidence="4 6" id="KW-1133">Transmembrane helix</keyword>
<gene>
    <name evidence="7" type="ORF">SK069_18050</name>
</gene>
<evidence type="ECO:0000256" key="3">
    <source>
        <dbReference type="ARBA" id="ARBA00022692"/>
    </source>
</evidence>
<keyword evidence="5 6" id="KW-0472">Membrane</keyword>
<accession>A0ABU4VNS7</accession>
<dbReference type="Pfam" id="PF07963">
    <property type="entry name" value="N_methyl"/>
    <property type="match status" value="1"/>
</dbReference>
<evidence type="ECO:0000313" key="7">
    <source>
        <dbReference type="EMBL" id="MDX8153507.1"/>
    </source>
</evidence>
<dbReference type="Gene3D" id="3.30.700.10">
    <property type="entry name" value="Glycoprotein, Type 4 Pilin"/>
    <property type="match status" value="1"/>
</dbReference>
<keyword evidence="3 6" id="KW-0812">Transmembrane</keyword>
<organism evidence="7 8">
    <name type="scientific">Patulibacter brassicae</name>
    <dbReference type="NCBI Taxonomy" id="1705717"/>
    <lineage>
        <taxon>Bacteria</taxon>
        <taxon>Bacillati</taxon>
        <taxon>Actinomycetota</taxon>
        <taxon>Thermoleophilia</taxon>
        <taxon>Solirubrobacterales</taxon>
        <taxon>Patulibacteraceae</taxon>
        <taxon>Patulibacter</taxon>
    </lineage>
</organism>